<accession>A0ABV0KNI8</accession>
<gene>
    <name evidence="1" type="ORF">NDI38_19370</name>
</gene>
<evidence type="ECO:0000313" key="1">
    <source>
        <dbReference type="EMBL" id="MEP1060598.1"/>
    </source>
</evidence>
<protein>
    <recommendedName>
        <fullName evidence="3">Tc1-like transposase DDE domain-containing protein</fullName>
    </recommendedName>
</protein>
<dbReference type="RefSeq" id="WP_190449146.1">
    <property type="nucleotide sequence ID" value="NZ_JAMPLM010000019.1"/>
</dbReference>
<evidence type="ECO:0008006" key="3">
    <source>
        <dbReference type="Google" id="ProtNLM"/>
    </source>
</evidence>
<reference evidence="1 2" key="1">
    <citation type="submission" date="2022-04" db="EMBL/GenBank/DDBJ databases">
        <title>Positive selection, recombination, and allopatry shape intraspecific diversity of widespread and dominant cyanobacteria.</title>
        <authorList>
            <person name="Wei J."/>
            <person name="Shu W."/>
            <person name="Hu C."/>
        </authorList>
    </citation>
    <scope>NUCLEOTIDE SEQUENCE [LARGE SCALE GENOMIC DNA]</scope>
    <source>
        <strain evidence="1 2">AS-A4</strain>
    </source>
</reference>
<name>A0ABV0KNI8_9CYAN</name>
<keyword evidence="2" id="KW-1185">Reference proteome</keyword>
<dbReference type="Proteomes" id="UP001476950">
    <property type="component" value="Unassembled WGS sequence"/>
</dbReference>
<proteinExistence type="predicted"/>
<dbReference type="EMBL" id="JAMPLM010000019">
    <property type="protein sequence ID" value="MEP1060598.1"/>
    <property type="molecule type" value="Genomic_DNA"/>
</dbReference>
<organism evidence="1 2">
    <name type="scientific">Stenomitos frigidus AS-A4</name>
    <dbReference type="NCBI Taxonomy" id="2933935"/>
    <lineage>
        <taxon>Bacteria</taxon>
        <taxon>Bacillati</taxon>
        <taxon>Cyanobacteriota</taxon>
        <taxon>Cyanophyceae</taxon>
        <taxon>Leptolyngbyales</taxon>
        <taxon>Leptolyngbyaceae</taxon>
        <taxon>Stenomitos</taxon>
    </lineage>
</organism>
<sequence length="116" mass="13775">MVKPATGKHFFYEFTYLNSNCFQVFLGLGSERYKGYIFIMQLDQAGVHRAKRLQIPTNMIFMFQPCHTLGINPYALSRAKPYERVWQHFKLGLRWKLPKDIDTLRLLMRIKLEAMT</sequence>
<comment type="caution">
    <text evidence="1">The sequence shown here is derived from an EMBL/GenBank/DDBJ whole genome shotgun (WGS) entry which is preliminary data.</text>
</comment>
<evidence type="ECO:0000313" key="2">
    <source>
        <dbReference type="Proteomes" id="UP001476950"/>
    </source>
</evidence>